<dbReference type="AlphaFoldDB" id="A0A3P0D0G6"/>
<proteinExistence type="predicted"/>
<comment type="caution">
    <text evidence="1">The sequence shown here is derived from an EMBL/GenBank/DDBJ whole genome shotgun (WGS) entry which is preliminary data.</text>
</comment>
<evidence type="ECO:0000313" key="2">
    <source>
        <dbReference type="Proteomes" id="UP000473470"/>
    </source>
</evidence>
<gene>
    <name evidence="1" type="ORF">F7R25_35000</name>
</gene>
<evidence type="ECO:0000313" key="1">
    <source>
        <dbReference type="EMBL" id="KAB0631823.1"/>
    </source>
</evidence>
<dbReference type="Proteomes" id="UP000473470">
    <property type="component" value="Unassembled WGS sequence"/>
</dbReference>
<reference evidence="1 2" key="1">
    <citation type="submission" date="2019-09" db="EMBL/GenBank/DDBJ databases">
        <title>Draft genome sequences of 48 bacterial type strains from the CCUG.</title>
        <authorList>
            <person name="Tunovic T."/>
            <person name="Pineiro-Iglesias B."/>
            <person name="Unosson C."/>
            <person name="Inganas E."/>
            <person name="Ohlen M."/>
            <person name="Cardew S."/>
            <person name="Jensie-Markopoulos S."/>
            <person name="Salva-Serra F."/>
            <person name="Jaen-Luchoro D."/>
            <person name="Karlsson R."/>
            <person name="Svensson-Stadler L."/>
            <person name="Chun J."/>
            <person name="Moore E."/>
        </authorList>
    </citation>
    <scope>NUCLEOTIDE SEQUENCE [LARGE SCALE GENOMIC DNA]</scope>
    <source>
        <strain evidence="1 2">CCUG 65686</strain>
    </source>
</reference>
<dbReference type="RefSeq" id="WP_081072247.1">
    <property type="nucleotide sequence ID" value="NZ_CABVPM010000020.1"/>
</dbReference>
<dbReference type="EMBL" id="VZOK01000104">
    <property type="protein sequence ID" value="KAB0631823.1"/>
    <property type="molecule type" value="Genomic_DNA"/>
</dbReference>
<organism evidence="1 2">
    <name type="scientific">Burkholderia stagnalis</name>
    <dbReference type="NCBI Taxonomy" id="1503054"/>
    <lineage>
        <taxon>Bacteria</taxon>
        <taxon>Pseudomonadati</taxon>
        <taxon>Pseudomonadota</taxon>
        <taxon>Betaproteobacteria</taxon>
        <taxon>Burkholderiales</taxon>
        <taxon>Burkholderiaceae</taxon>
        <taxon>Burkholderia</taxon>
        <taxon>Burkholderia cepacia complex</taxon>
    </lineage>
</organism>
<accession>A0A3P0D0G6</accession>
<sequence length="192" mass="20891">MGNPSLIRNALSVFGLCVFFAGCASHNAQGVAYDPANDARIRVYFGTDTHFYFNTSCEPKKHALSFANRGMWVAKPRMLNLANTTIGMPVPEDAYRYYDEYVTKANEPLTITLDTGGTSQNGGVVFSTPREHAAGSFVPQAGKDYEAFAVRSSGYLRLNVRRLIVTGDHVGTEPVTVRAARECTDIVESPAG</sequence>
<protein>
    <submittedName>
        <fullName evidence="1">Uncharacterized protein</fullName>
    </submittedName>
</protein>
<name>A0A3P0D0G6_9BURK</name>